<gene>
    <name evidence="6" type="ORF">SAMN06265182_1558</name>
</gene>
<evidence type="ECO:0000256" key="4">
    <source>
        <dbReference type="ARBA" id="ARBA00023163"/>
    </source>
</evidence>
<dbReference type="SUPFAM" id="SSF88659">
    <property type="entry name" value="Sigma3 and sigma4 domains of RNA polymerase sigma factors"/>
    <property type="match status" value="2"/>
</dbReference>
<protein>
    <submittedName>
        <fullName evidence="6">RNA polymerase primary sigma factor</fullName>
    </submittedName>
</protein>
<dbReference type="PRINTS" id="PR00046">
    <property type="entry name" value="SIGMA70FCT"/>
</dbReference>
<dbReference type="Pfam" id="PF04542">
    <property type="entry name" value="Sigma70_r2"/>
    <property type="match status" value="1"/>
</dbReference>
<keyword evidence="2" id="KW-0731">Sigma factor</keyword>
<keyword evidence="4" id="KW-0804">Transcription</keyword>
<evidence type="ECO:0000256" key="1">
    <source>
        <dbReference type="ARBA" id="ARBA00023015"/>
    </source>
</evidence>
<dbReference type="AlphaFoldDB" id="A0A285NJ53"/>
<name>A0A285NJ53_9AQUI</name>
<dbReference type="Gene3D" id="1.10.10.10">
    <property type="entry name" value="Winged helix-like DNA-binding domain superfamily/Winged helix DNA-binding domain"/>
    <property type="match status" value="2"/>
</dbReference>
<dbReference type="PANTHER" id="PTHR30603">
    <property type="entry name" value="RNA POLYMERASE SIGMA FACTOR RPO"/>
    <property type="match status" value="1"/>
</dbReference>
<feature type="domain" description="RNA polymerase sigma-70" evidence="5">
    <location>
        <begin position="241"/>
        <end position="267"/>
    </location>
</feature>
<dbReference type="Pfam" id="PF04545">
    <property type="entry name" value="Sigma70_r4"/>
    <property type="match status" value="1"/>
</dbReference>
<dbReference type="InterPro" id="IPR014284">
    <property type="entry name" value="RNA_pol_sigma-70_dom"/>
</dbReference>
<dbReference type="CDD" id="cd06171">
    <property type="entry name" value="Sigma70_r4"/>
    <property type="match status" value="1"/>
</dbReference>
<dbReference type="PROSITE" id="PS00716">
    <property type="entry name" value="SIGMA70_2"/>
    <property type="match status" value="1"/>
</dbReference>
<evidence type="ECO:0000313" key="6">
    <source>
        <dbReference type="EMBL" id="SNZ09534.1"/>
    </source>
</evidence>
<dbReference type="Gene3D" id="1.10.601.10">
    <property type="entry name" value="RNA Polymerase Primary Sigma Factor"/>
    <property type="match status" value="1"/>
</dbReference>
<reference evidence="7" key="1">
    <citation type="submission" date="2017-09" db="EMBL/GenBank/DDBJ databases">
        <authorList>
            <person name="Varghese N."/>
            <person name="Submissions S."/>
        </authorList>
    </citation>
    <scope>NUCLEOTIDE SEQUENCE [LARGE SCALE GENOMIC DNA]</scope>
    <source>
        <strain evidence="7">DSM 15103</strain>
    </source>
</reference>
<dbReference type="InterPro" id="IPR007630">
    <property type="entry name" value="RNA_pol_sigma70_r4"/>
</dbReference>
<dbReference type="InterPro" id="IPR013324">
    <property type="entry name" value="RNA_pol_sigma_r3/r4-like"/>
</dbReference>
<dbReference type="InterPro" id="IPR013325">
    <property type="entry name" value="RNA_pol_sigma_r2"/>
</dbReference>
<dbReference type="PANTHER" id="PTHR30603:SF47">
    <property type="entry name" value="RNA POLYMERASE SIGMA FACTOR SIGD, CHLOROPLASTIC"/>
    <property type="match status" value="1"/>
</dbReference>
<dbReference type="Proteomes" id="UP000219036">
    <property type="component" value="Unassembled WGS sequence"/>
</dbReference>
<dbReference type="GO" id="GO:0003677">
    <property type="term" value="F:DNA binding"/>
    <property type="evidence" value="ECO:0007669"/>
    <property type="project" value="UniProtKB-KW"/>
</dbReference>
<dbReference type="GO" id="GO:0016987">
    <property type="term" value="F:sigma factor activity"/>
    <property type="evidence" value="ECO:0007669"/>
    <property type="project" value="UniProtKB-KW"/>
</dbReference>
<keyword evidence="7" id="KW-1185">Reference proteome</keyword>
<dbReference type="GO" id="GO:0006352">
    <property type="term" value="P:DNA-templated transcription initiation"/>
    <property type="evidence" value="ECO:0007669"/>
    <property type="project" value="InterPro"/>
</dbReference>
<dbReference type="Pfam" id="PF04539">
    <property type="entry name" value="Sigma70_r3"/>
    <property type="match status" value="1"/>
</dbReference>
<evidence type="ECO:0000259" key="5">
    <source>
        <dbReference type="PROSITE" id="PS00716"/>
    </source>
</evidence>
<dbReference type="InterPro" id="IPR009042">
    <property type="entry name" value="RNA_pol_sigma70_r1_2"/>
</dbReference>
<dbReference type="PIRSF" id="PIRSF000770">
    <property type="entry name" value="RNA_pol_sigma-SigE/K"/>
    <property type="match status" value="1"/>
</dbReference>
<evidence type="ECO:0000313" key="7">
    <source>
        <dbReference type="Proteomes" id="UP000219036"/>
    </source>
</evidence>
<dbReference type="InterPro" id="IPR050239">
    <property type="entry name" value="Sigma-70_RNA_pol_init_factors"/>
</dbReference>
<sequence length="281" mass="32301">MADLDKEQTTLNLYIQKMAEHPLLTPEEEKELARRAKKGDKEALKKLVEGNLRFVVNVAKNFMGWGVPLTDLIAAGNLGLLEAAKRFDPDRDVKFISYAVWWIRQAIMQTIFQQTGAVRIPVKESLFISKVKETYERLKEELKREPTIEEIAKEVNASPKKVRNALQIVRMPYSLDKPLGEEGEDLTLLDVLSKKGTEDVEKDIVEESLHKELNKLLNVLDEREKAIIEYRFGLNGEEPKTLTEVGEILGISRERVRQIEQRALKKLRTLAIKKHLKDFLS</sequence>
<dbReference type="Pfam" id="PF00140">
    <property type="entry name" value="Sigma70_r1_2"/>
    <property type="match status" value="1"/>
</dbReference>
<dbReference type="EMBL" id="OBEI01000007">
    <property type="protein sequence ID" value="SNZ09534.1"/>
    <property type="molecule type" value="Genomic_DNA"/>
</dbReference>
<evidence type="ECO:0000256" key="2">
    <source>
        <dbReference type="ARBA" id="ARBA00023082"/>
    </source>
</evidence>
<dbReference type="InterPro" id="IPR036388">
    <property type="entry name" value="WH-like_DNA-bd_sf"/>
</dbReference>
<dbReference type="InterPro" id="IPR000943">
    <property type="entry name" value="RNA_pol_sigma70"/>
</dbReference>
<dbReference type="RefSeq" id="WP_097000719.1">
    <property type="nucleotide sequence ID" value="NZ_OBEI01000007.1"/>
</dbReference>
<dbReference type="InterPro" id="IPR007624">
    <property type="entry name" value="RNA_pol_sigma70_r3"/>
</dbReference>
<dbReference type="NCBIfam" id="TIGR02937">
    <property type="entry name" value="sigma70-ECF"/>
    <property type="match status" value="1"/>
</dbReference>
<accession>A0A285NJ53</accession>
<dbReference type="SUPFAM" id="SSF88946">
    <property type="entry name" value="Sigma2 domain of RNA polymerase sigma factors"/>
    <property type="match status" value="1"/>
</dbReference>
<dbReference type="OrthoDB" id="9809557at2"/>
<organism evidence="6 7">
    <name type="scientific">Persephonella hydrogeniphila</name>
    <dbReference type="NCBI Taxonomy" id="198703"/>
    <lineage>
        <taxon>Bacteria</taxon>
        <taxon>Pseudomonadati</taxon>
        <taxon>Aquificota</taxon>
        <taxon>Aquificia</taxon>
        <taxon>Aquificales</taxon>
        <taxon>Hydrogenothermaceae</taxon>
        <taxon>Persephonella</taxon>
    </lineage>
</organism>
<evidence type="ECO:0000256" key="3">
    <source>
        <dbReference type="ARBA" id="ARBA00023125"/>
    </source>
</evidence>
<proteinExistence type="predicted"/>
<keyword evidence="3" id="KW-0238">DNA-binding</keyword>
<dbReference type="InterPro" id="IPR007627">
    <property type="entry name" value="RNA_pol_sigma70_r2"/>
</dbReference>
<keyword evidence="1" id="KW-0805">Transcription regulation</keyword>